<keyword evidence="2" id="KW-1185">Reference proteome</keyword>
<reference evidence="1" key="1">
    <citation type="submission" date="2016-06" db="EMBL/GenBank/DDBJ databases">
        <title>Complete Genome Sequence of Pandoraea faecigallinarum DSM-23572.</title>
        <authorList>
            <person name="Yong D."/>
            <person name="Ee R."/>
            <person name="Lim Y.-L."/>
            <person name="Yin W.-F."/>
            <person name="Chan K.-G."/>
        </authorList>
    </citation>
    <scope>NUCLEOTIDE SEQUENCE</scope>
    <source>
        <strain evidence="1">DSM 23572</strain>
    </source>
</reference>
<dbReference type="OrthoDB" id="9787920at2"/>
<dbReference type="InterPro" id="IPR016181">
    <property type="entry name" value="Acyl_CoA_acyltransferase"/>
</dbReference>
<dbReference type="STRING" id="656179.AB870_03565"/>
<dbReference type="AlphaFoldDB" id="A0A0H3WS80"/>
<dbReference type="Proteomes" id="UP000035651">
    <property type="component" value="Chromosome"/>
</dbReference>
<dbReference type="EMBL" id="CP011807">
    <property type="protein sequence ID" value="AKM29411.1"/>
    <property type="molecule type" value="Genomic_DNA"/>
</dbReference>
<evidence type="ECO:0000313" key="2">
    <source>
        <dbReference type="Proteomes" id="UP000035651"/>
    </source>
</evidence>
<gene>
    <name evidence="1" type="ORF">AB870_03565</name>
</gene>
<protein>
    <recommendedName>
        <fullName evidence="3">N-acetyltransferase domain-containing protein</fullName>
    </recommendedName>
</protein>
<organism evidence="1 2">
    <name type="scientific">Pandoraea faecigallinarum</name>
    <dbReference type="NCBI Taxonomy" id="656179"/>
    <lineage>
        <taxon>Bacteria</taxon>
        <taxon>Pseudomonadati</taxon>
        <taxon>Pseudomonadota</taxon>
        <taxon>Betaproteobacteria</taxon>
        <taxon>Burkholderiales</taxon>
        <taxon>Burkholderiaceae</taxon>
        <taxon>Pandoraea</taxon>
    </lineage>
</organism>
<proteinExistence type="predicted"/>
<dbReference type="KEGG" id="pfg:AB870_03565"/>
<dbReference type="RefSeq" id="WP_047905350.1">
    <property type="nucleotide sequence ID" value="NZ_CP011807.3"/>
</dbReference>
<evidence type="ECO:0008006" key="3">
    <source>
        <dbReference type="Google" id="ProtNLM"/>
    </source>
</evidence>
<dbReference type="PATRIC" id="fig|656179.3.peg.779"/>
<dbReference type="SUPFAM" id="SSF55729">
    <property type="entry name" value="Acyl-CoA N-acyltransferases (Nat)"/>
    <property type="match status" value="1"/>
</dbReference>
<accession>A0A0H3WS80</accession>
<sequence>MLYPDDYSPEQWQAIIGRVFSEAEVIKKRGKQWTQLIDPAHVADSLLKRTVASVLVSGYLVCYGVGTPWYNPNVRALEEMLVLRVPESPGRFTDAIRALRALAVENQCDVIVAGSALPSDDRLVRVYERYGFRREATTLIQRI</sequence>
<name>A0A0H3WS80_9BURK</name>
<evidence type="ECO:0000313" key="1">
    <source>
        <dbReference type="EMBL" id="AKM29411.1"/>
    </source>
</evidence>